<evidence type="ECO:0000313" key="3">
    <source>
        <dbReference type="Proteomes" id="UP001165287"/>
    </source>
</evidence>
<feature type="transmembrane region" description="Helical" evidence="1">
    <location>
        <begin position="82"/>
        <end position="104"/>
    </location>
</feature>
<protein>
    <recommendedName>
        <fullName evidence="4">Yip1 domain-containing protein</fullName>
    </recommendedName>
</protein>
<keyword evidence="3" id="KW-1185">Reference proteome</keyword>
<proteinExistence type="predicted"/>
<name>A0ABS7UYA2_9BACI</name>
<dbReference type="RefSeq" id="WP_224141727.1">
    <property type="nucleotide sequence ID" value="NZ_JAIQUM010000099.1"/>
</dbReference>
<accession>A0ABS7UYA2</accession>
<evidence type="ECO:0000313" key="2">
    <source>
        <dbReference type="EMBL" id="MBZ5753298.1"/>
    </source>
</evidence>
<evidence type="ECO:0000256" key="1">
    <source>
        <dbReference type="SAM" id="Phobius"/>
    </source>
</evidence>
<dbReference type="EMBL" id="JAIQUM010000099">
    <property type="protein sequence ID" value="MBZ5753298.1"/>
    <property type="molecule type" value="Genomic_DNA"/>
</dbReference>
<gene>
    <name evidence="2" type="ORF">K9V48_24500</name>
</gene>
<feature type="transmembrane region" description="Helical" evidence="1">
    <location>
        <begin position="163"/>
        <end position="182"/>
    </location>
</feature>
<sequence length="224" mass="25854">MIYRMHVVKGLFQPETSLYQLQKAEAFSGIGLKLILLYLLSFIIFAASTYFGIGTETYSGTITERTNEEFEAGKLLLLGGRLVLSLLDTTLFIWFAAFVFWLCLNVDYIKAVIVQMIVFSIYLAEQAITSLVLVLFDLNQASNPFSFGVISQYFIRNEYWNHFFGAMTLFQFAAISLLYYYLKNLTGRNKYLTLTVILVVYVITWLFTALTAYIEVPVLLRRWF</sequence>
<evidence type="ECO:0008006" key="4">
    <source>
        <dbReference type="Google" id="ProtNLM"/>
    </source>
</evidence>
<comment type="caution">
    <text evidence="2">The sequence shown here is derived from an EMBL/GenBank/DDBJ whole genome shotgun (WGS) entry which is preliminary data.</text>
</comment>
<reference evidence="2" key="1">
    <citation type="submission" date="2024-05" db="EMBL/GenBank/DDBJ databases">
        <title>Metabacillus sp. nov., isolated from the rhizosphere soil of tomato plants.</title>
        <authorList>
            <person name="Ma R."/>
        </authorList>
    </citation>
    <scope>NUCLEOTIDE SEQUENCE</scope>
    <source>
        <strain evidence="2">DBTR6</strain>
    </source>
</reference>
<feature type="transmembrane region" description="Helical" evidence="1">
    <location>
        <begin position="116"/>
        <end position="136"/>
    </location>
</feature>
<keyword evidence="1" id="KW-0812">Transmembrane</keyword>
<keyword evidence="1" id="KW-1133">Transmembrane helix</keyword>
<keyword evidence="1" id="KW-0472">Membrane</keyword>
<organism evidence="2 3">
    <name type="scientific">Metabacillus rhizolycopersici</name>
    <dbReference type="NCBI Taxonomy" id="2875709"/>
    <lineage>
        <taxon>Bacteria</taxon>
        <taxon>Bacillati</taxon>
        <taxon>Bacillota</taxon>
        <taxon>Bacilli</taxon>
        <taxon>Bacillales</taxon>
        <taxon>Bacillaceae</taxon>
        <taxon>Metabacillus</taxon>
    </lineage>
</organism>
<feature type="transmembrane region" description="Helical" evidence="1">
    <location>
        <begin position="30"/>
        <end position="53"/>
    </location>
</feature>
<feature type="transmembrane region" description="Helical" evidence="1">
    <location>
        <begin position="194"/>
        <end position="214"/>
    </location>
</feature>
<dbReference type="Proteomes" id="UP001165287">
    <property type="component" value="Unassembled WGS sequence"/>
</dbReference>